<keyword evidence="4" id="KW-0396">Initiation factor</keyword>
<feature type="region of interest" description="Disordered" evidence="3">
    <location>
        <begin position="404"/>
        <end position="430"/>
    </location>
</feature>
<keyword evidence="5" id="KW-1185">Reference proteome</keyword>
<keyword evidence="2" id="KW-0175">Coiled coil</keyword>
<dbReference type="PANTHER" id="PTHR32091">
    <property type="entry name" value="EUKARYOTIC TRANSLATION INITIATION FACTOR 4B"/>
    <property type="match status" value="1"/>
</dbReference>
<dbReference type="GO" id="GO:0016788">
    <property type="term" value="F:hydrolase activity, acting on ester bonds"/>
    <property type="evidence" value="ECO:0007669"/>
    <property type="project" value="InterPro"/>
</dbReference>
<dbReference type="Proteomes" id="UP000585474">
    <property type="component" value="Unassembled WGS sequence"/>
</dbReference>
<feature type="compositionally biased region" description="Basic and acidic residues" evidence="3">
    <location>
        <begin position="481"/>
        <end position="493"/>
    </location>
</feature>
<feature type="region of interest" description="Disordered" evidence="3">
    <location>
        <begin position="1"/>
        <end position="292"/>
    </location>
</feature>
<proteinExistence type="inferred from homology"/>
<protein>
    <submittedName>
        <fullName evidence="4">Eukaryotic initiation factor 4B2</fullName>
    </submittedName>
</protein>
<evidence type="ECO:0000256" key="3">
    <source>
        <dbReference type="SAM" id="MobiDB-lite"/>
    </source>
</evidence>
<dbReference type="InterPro" id="IPR010433">
    <property type="entry name" value="EIF-4B_pln"/>
</dbReference>
<name>A0A7J0FMV3_9ERIC</name>
<accession>A0A7J0FMV3</accession>
<feature type="compositionally biased region" description="Basic and acidic residues" evidence="3">
    <location>
        <begin position="80"/>
        <end position="98"/>
    </location>
</feature>
<feature type="region of interest" description="Disordered" evidence="3">
    <location>
        <begin position="305"/>
        <end position="353"/>
    </location>
</feature>
<dbReference type="PANTHER" id="PTHR32091:SF20">
    <property type="entry name" value="EUKARYOTIC TRANSLATION INITIATION FACTOR 4B1"/>
    <property type="match status" value="1"/>
</dbReference>
<feature type="compositionally biased region" description="Basic and acidic residues" evidence="3">
    <location>
        <begin position="239"/>
        <end position="261"/>
    </location>
</feature>
<comment type="similarity">
    <text evidence="1">Belongs to the 'GDSL' lipolytic enzyme family.</text>
</comment>
<dbReference type="Pfam" id="PF00657">
    <property type="entry name" value="Lipase_GDSL"/>
    <property type="match status" value="1"/>
</dbReference>
<evidence type="ECO:0000313" key="5">
    <source>
        <dbReference type="Proteomes" id="UP000585474"/>
    </source>
</evidence>
<reference evidence="4 5" key="1">
    <citation type="submission" date="2019-07" db="EMBL/GenBank/DDBJ databases">
        <title>De Novo Assembly of kiwifruit Actinidia rufa.</title>
        <authorList>
            <person name="Sugita-Konishi S."/>
            <person name="Sato K."/>
            <person name="Mori E."/>
            <person name="Abe Y."/>
            <person name="Kisaki G."/>
            <person name="Hamano K."/>
            <person name="Suezawa K."/>
            <person name="Otani M."/>
            <person name="Fukuda T."/>
            <person name="Manabe T."/>
            <person name="Gomi K."/>
            <person name="Tabuchi M."/>
            <person name="Akimitsu K."/>
            <person name="Kataoka I."/>
        </authorList>
    </citation>
    <scope>NUCLEOTIDE SEQUENCE [LARGE SCALE GENOMIC DNA]</scope>
    <source>
        <strain evidence="5">cv. Fuchu</strain>
    </source>
</reference>
<dbReference type="InterPro" id="IPR036514">
    <property type="entry name" value="SGNH_hydro_sf"/>
</dbReference>
<evidence type="ECO:0000313" key="4">
    <source>
        <dbReference type="EMBL" id="GFZ00045.1"/>
    </source>
</evidence>
<feature type="compositionally biased region" description="Basic and acidic residues" evidence="3">
    <location>
        <begin position="404"/>
        <end position="419"/>
    </location>
</feature>
<keyword evidence="4" id="KW-0648">Protein biosynthesis</keyword>
<feature type="region of interest" description="Disordered" evidence="3">
    <location>
        <begin position="453"/>
        <end position="520"/>
    </location>
</feature>
<dbReference type="GO" id="GO:0003729">
    <property type="term" value="F:mRNA binding"/>
    <property type="evidence" value="ECO:0007669"/>
    <property type="project" value="TreeGrafter"/>
</dbReference>
<gene>
    <name evidence="4" type="ORF">Acr_13g0014440</name>
</gene>
<feature type="coiled-coil region" evidence="2">
    <location>
        <begin position="698"/>
        <end position="725"/>
    </location>
</feature>
<feature type="compositionally biased region" description="Low complexity" evidence="3">
    <location>
        <begin position="315"/>
        <end position="332"/>
    </location>
</feature>
<dbReference type="OrthoDB" id="2021148at2759"/>
<dbReference type="Gene3D" id="3.40.50.1110">
    <property type="entry name" value="SGNH hydrolase"/>
    <property type="match status" value="1"/>
</dbReference>
<dbReference type="Pfam" id="PF06273">
    <property type="entry name" value="eIF-4B"/>
    <property type="match status" value="1"/>
</dbReference>
<evidence type="ECO:0000256" key="2">
    <source>
        <dbReference type="SAM" id="Coils"/>
    </source>
</evidence>
<dbReference type="GO" id="GO:0003743">
    <property type="term" value="F:translation initiation factor activity"/>
    <property type="evidence" value="ECO:0007669"/>
    <property type="project" value="UniProtKB-KW"/>
</dbReference>
<evidence type="ECO:0000256" key="1">
    <source>
        <dbReference type="ARBA" id="ARBA00008668"/>
    </source>
</evidence>
<dbReference type="AlphaFoldDB" id="A0A7J0FMV3"/>
<feature type="compositionally biased region" description="Basic and acidic residues" evidence="3">
    <location>
        <begin position="142"/>
        <end position="164"/>
    </location>
</feature>
<feature type="compositionally biased region" description="Basic and acidic residues" evidence="3">
    <location>
        <begin position="504"/>
        <end position="520"/>
    </location>
</feature>
<dbReference type="EMBL" id="BJWL01000013">
    <property type="protein sequence ID" value="GFZ00045.1"/>
    <property type="molecule type" value="Genomic_DNA"/>
</dbReference>
<feature type="compositionally biased region" description="Gly residues" evidence="3">
    <location>
        <begin position="104"/>
        <end position="137"/>
    </location>
</feature>
<dbReference type="InterPro" id="IPR001087">
    <property type="entry name" value="GDSL"/>
</dbReference>
<organism evidence="4 5">
    <name type="scientific">Actinidia rufa</name>
    <dbReference type="NCBI Taxonomy" id="165716"/>
    <lineage>
        <taxon>Eukaryota</taxon>
        <taxon>Viridiplantae</taxon>
        <taxon>Streptophyta</taxon>
        <taxon>Embryophyta</taxon>
        <taxon>Tracheophyta</taxon>
        <taxon>Spermatophyta</taxon>
        <taxon>Magnoliopsida</taxon>
        <taxon>eudicotyledons</taxon>
        <taxon>Gunneridae</taxon>
        <taxon>Pentapetalae</taxon>
        <taxon>asterids</taxon>
        <taxon>Ericales</taxon>
        <taxon>Actinidiaceae</taxon>
        <taxon>Actinidia</taxon>
    </lineage>
</organism>
<dbReference type="SUPFAM" id="SSF52266">
    <property type="entry name" value="SGNH hydrolase"/>
    <property type="match status" value="1"/>
</dbReference>
<comment type="caution">
    <text evidence="4">The sequence shown here is derived from an EMBL/GenBank/DDBJ whole genome shotgun (WGS) entry which is preliminary data.</text>
</comment>
<sequence length="826" mass="89666">MSKPWGNIGAWAAEAEQAEAEEREQAAAAAAAGGGGGDPQSFPSLREAAASKQQKKKKMSLQEFTMTGAASHGGGGHRGLTPDEMLRLPTGPKERSAEEMQYGRLGGGFSNYGRSSGGPPGRNGDGDSSWGGGGRRSYGGFDDDRRGPPPRRDSDFDQPSRADEADNWAIGKRASVPSVDSGRSGRYSSQGGGSMGMSKADEADNWGAMKKPIPSRSSNFGSGFGDSRPSSFGSGFGDSRPESDRWTRRGFGDGDRERPRLVLDPPRVEGGVSESVKTNKANPFGTARPREEVLAEKGLDWKKLEMEIEAKKPSRPSSSQSSRPSSAQSSRSEGAALQGTVEGAVVKPRLKVNPFGDAKPREVLLQEKGVDWRKIDLQLEHRGVDRPETEAEKNLKEEINLLKKELEKESSSHANRESLEGENQSSLNDLIGSKERDLELLIRELDDKVRFGQKGIERPGSGAGRVSSFPERPPSQSGAFEESRSMDFMERPRSRGTGEMWPRQGDDRRSFQGGRERGFLGNRDMDRAMRQGIRNPSLGQPGGCHFPAVFNFGDSNSDTGSMSAVFAQLLPPNGRTFFGKPSGRFSDGRLIIDFIDESSYAKTSLPTPEAFPKALYTLDTGQNDLVAGLTSSTLEQVKRSIPSIIDEFALALKKLYQHGARAFWVHNTSPIGCLPFLILKHPPNPSNADQAGCIKSYNDVAQDFNEQLKDRVSQLRAKLQDALLVYVDIYSPKFSLISEAKHHGFVDPLGYCCGGQAGHKLECGGIAIVNATQLYGASCSNPSQYISWDSIHYTEAANKWVADRILDGSLSDPSIPITQACHNVKV</sequence>